<dbReference type="Pfam" id="PF22996">
    <property type="entry name" value="C2H2-2nd_BIRD-IDD"/>
    <property type="match status" value="1"/>
</dbReference>
<dbReference type="EMBL" id="OZ075113">
    <property type="protein sequence ID" value="CAL5023677.1"/>
    <property type="molecule type" value="Genomic_DNA"/>
</dbReference>
<dbReference type="Proteomes" id="UP001497457">
    <property type="component" value="Unassembled WGS sequence"/>
</dbReference>
<feature type="region of interest" description="Disordered" evidence="2">
    <location>
        <begin position="77"/>
        <end position="99"/>
    </location>
</feature>
<dbReference type="PANTHER" id="PTHR10593">
    <property type="entry name" value="SERINE/THREONINE-PROTEIN KINASE RIO"/>
    <property type="match status" value="1"/>
</dbReference>
<dbReference type="InterPro" id="IPR031140">
    <property type="entry name" value="IDD1-16"/>
</dbReference>
<feature type="region of interest" description="Disordered" evidence="2">
    <location>
        <begin position="230"/>
        <end position="250"/>
    </location>
</feature>
<dbReference type="InterPro" id="IPR055186">
    <property type="entry name" value="C2H2-2nd_BIRD-IDD"/>
</dbReference>
<gene>
    <name evidence="5" type="ORF">URODEC1_LOCUS120759</name>
    <name evidence="4" type="ORF">URODEC1_LOCUS77092</name>
</gene>
<evidence type="ECO:0000313" key="4">
    <source>
        <dbReference type="EMBL" id="CAL5023677.1"/>
    </source>
</evidence>
<feature type="domain" description="BIRD-IDD transcription factor second C2H2 zinc finger" evidence="3">
    <location>
        <begin position="101"/>
        <end position="135"/>
    </location>
</feature>
<dbReference type="Proteomes" id="UP001497457">
    <property type="component" value="Chromosome 3rd"/>
</dbReference>
<feature type="coiled-coil region" evidence="1">
    <location>
        <begin position="272"/>
        <end position="334"/>
    </location>
</feature>
<feature type="region of interest" description="Disordered" evidence="2">
    <location>
        <begin position="1"/>
        <end position="39"/>
    </location>
</feature>
<reference evidence="5 6" key="1">
    <citation type="submission" date="2024-10" db="EMBL/GenBank/DDBJ databases">
        <authorList>
            <person name="Ryan C."/>
        </authorList>
    </citation>
    <scope>NUCLEOTIDE SEQUENCE [LARGE SCALE GENOMIC DNA]</scope>
</reference>
<proteinExistence type="predicted"/>
<keyword evidence="1" id="KW-0175">Coiled coil</keyword>
<dbReference type="PANTHER" id="PTHR10593:SF10">
    <property type="entry name" value="OS08G0467100 PROTEIN"/>
    <property type="match status" value="1"/>
</dbReference>
<feature type="compositionally biased region" description="Low complexity" evidence="2">
    <location>
        <begin position="1"/>
        <end position="17"/>
    </location>
</feature>
<evidence type="ECO:0000256" key="1">
    <source>
        <dbReference type="SAM" id="Coils"/>
    </source>
</evidence>
<evidence type="ECO:0000313" key="6">
    <source>
        <dbReference type="Proteomes" id="UP001497457"/>
    </source>
</evidence>
<sequence length="367" mass="38333">MSSSSAPTAVSPPEESSLQLDGGDATKKRRLRGTPGRDAEVVALSPPALLGWNRCYVCEACGRGFQRRRHHKHLRRYVVPPPPGKLRRQREAGDAPPAPARKRVFVCPEPGCQYHAPARALADIPTLQNHFRRNHGRHGLWACGRGSSGPAVCADCKAHLKTSSCGGGGGGAPLPPPENSPAAGRQLPEIAVAAGPSGGDLAASSAMACPTAAVAAAEPSPNNLELQLTPPGDSGAAATRRATPPHPPVASVIPRLDLSLGLGGSARDIDDAAAARLMLEEAREQLVLARAEKAAAEVARKEAERRAELAGLELASAQRMRQRAREELARAHAAATRQMVNARLIQLTCCTCTAAAAASSTPPELPR</sequence>
<keyword evidence="6" id="KW-1185">Reference proteome</keyword>
<organism evidence="5 6">
    <name type="scientific">Urochloa decumbens</name>
    <dbReference type="NCBI Taxonomy" id="240449"/>
    <lineage>
        <taxon>Eukaryota</taxon>
        <taxon>Viridiplantae</taxon>
        <taxon>Streptophyta</taxon>
        <taxon>Embryophyta</taxon>
        <taxon>Tracheophyta</taxon>
        <taxon>Spermatophyta</taxon>
        <taxon>Magnoliopsida</taxon>
        <taxon>Liliopsida</taxon>
        <taxon>Poales</taxon>
        <taxon>Poaceae</taxon>
        <taxon>PACMAD clade</taxon>
        <taxon>Panicoideae</taxon>
        <taxon>Panicodae</taxon>
        <taxon>Paniceae</taxon>
        <taxon>Melinidinae</taxon>
        <taxon>Urochloa</taxon>
    </lineage>
</organism>
<dbReference type="AlphaFoldDB" id="A0ABC9H0D3"/>
<evidence type="ECO:0000313" key="5">
    <source>
        <dbReference type="EMBL" id="CAM0147308.1"/>
    </source>
</evidence>
<name>A0ABC9H0D3_9POAL</name>
<evidence type="ECO:0000259" key="3">
    <source>
        <dbReference type="Pfam" id="PF22996"/>
    </source>
</evidence>
<accession>A0ABC9H0D3</accession>
<protein>
    <recommendedName>
        <fullName evidence="3">BIRD-IDD transcription factor second C2H2 zinc finger domain-containing protein</fullName>
    </recommendedName>
</protein>
<dbReference type="EMBL" id="CAXIPR030000809">
    <property type="protein sequence ID" value="CAM0147308.1"/>
    <property type="molecule type" value="Genomic_DNA"/>
</dbReference>
<evidence type="ECO:0000256" key="2">
    <source>
        <dbReference type="SAM" id="MobiDB-lite"/>
    </source>
</evidence>